<dbReference type="OrthoDB" id="660550at2759"/>
<dbReference type="Gene3D" id="2.40.70.10">
    <property type="entry name" value="Acid Proteases"/>
    <property type="match status" value="2"/>
</dbReference>
<name>A0A0C3DEB9_9AGAM</name>
<accession>A0A0C3DEB9</accession>
<dbReference type="InterPro" id="IPR034164">
    <property type="entry name" value="Pepsin-like_dom"/>
</dbReference>
<evidence type="ECO:0000259" key="5">
    <source>
        <dbReference type="PROSITE" id="PS51767"/>
    </source>
</evidence>
<reference evidence="6 7" key="1">
    <citation type="submission" date="2014-04" db="EMBL/GenBank/DDBJ databases">
        <authorList>
            <consortium name="DOE Joint Genome Institute"/>
            <person name="Kuo A."/>
            <person name="Kohler A."/>
            <person name="Nagy L.G."/>
            <person name="Floudas D."/>
            <person name="Copeland A."/>
            <person name="Barry K.W."/>
            <person name="Cichocki N."/>
            <person name="Veneault-Fourrey C."/>
            <person name="LaButti K."/>
            <person name="Lindquist E.A."/>
            <person name="Lipzen A."/>
            <person name="Lundell T."/>
            <person name="Morin E."/>
            <person name="Murat C."/>
            <person name="Sun H."/>
            <person name="Tunlid A."/>
            <person name="Henrissat B."/>
            <person name="Grigoriev I.V."/>
            <person name="Hibbett D.S."/>
            <person name="Martin F."/>
            <person name="Nordberg H.P."/>
            <person name="Cantor M.N."/>
            <person name="Hua S.X."/>
        </authorList>
    </citation>
    <scope>NUCLEOTIDE SEQUENCE [LARGE SCALE GENOMIC DNA]</scope>
    <source>
        <strain evidence="6 7">Foug A</strain>
    </source>
</reference>
<evidence type="ECO:0000313" key="7">
    <source>
        <dbReference type="Proteomes" id="UP000053989"/>
    </source>
</evidence>
<evidence type="ECO:0000256" key="2">
    <source>
        <dbReference type="ARBA" id="ARBA00022750"/>
    </source>
</evidence>
<feature type="domain" description="Peptidase A1" evidence="5">
    <location>
        <begin position="64"/>
        <end position="385"/>
    </location>
</feature>
<dbReference type="PANTHER" id="PTHR47966:SF74">
    <property type="entry name" value="AGR407CP"/>
    <property type="match status" value="1"/>
</dbReference>
<dbReference type="PROSITE" id="PS51767">
    <property type="entry name" value="PEPTIDASE_A1"/>
    <property type="match status" value="1"/>
</dbReference>
<organism evidence="6 7">
    <name type="scientific">Scleroderma citrinum Foug A</name>
    <dbReference type="NCBI Taxonomy" id="1036808"/>
    <lineage>
        <taxon>Eukaryota</taxon>
        <taxon>Fungi</taxon>
        <taxon>Dikarya</taxon>
        <taxon>Basidiomycota</taxon>
        <taxon>Agaricomycotina</taxon>
        <taxon>Agaricomycetes</taxon>
        <taxon>Agaricomycetidae</taxon>
        <taxon>Boletales</taxon>
        <taxon>Sclerodermatineae</taxon>
        <taxon>Sclerodermataceae</taxon>
        <taxon>Scleroderma</taxon>
    </lineage>
</organism>
<dbReference type="EMBL" id="KN822155">
    <property type="protein sequence ID" value="KIM54436.1"/>
    <property type="molecule type" value="Genomic_DNA"/>
</dbReference>
<evidence type="ECO:0000256" key="1">
    <source>
        <dbReference type="ARBA" id="ARBA00007447"/>
    </source>
</evidence>
<protein>
    <recommendedName>
        <fullName evidence="5">Peptidase A1 domain-containing protein</fullName>
    </recommendedName>
</protein>
<dbReference type="Proteomes" id="UP000053989">
    <property type="component" value="Unassembled WGS sequence"/>
</dbReference>
<keyword evidence="3" id="KW-0645">Protease</keyword>
<evidence type="ECO:0000256" key="3">
    <source>
        <dbReference type="RuleBase" id="RU000454"/>
    </source>
</evidence>
<feature type="chain" id="PRO_5002173647" description="Peptidase A1 domain-containing protein" evidence="4">
    <location>
        <begin position="20"/>
        <end position="395"/>
    </location>
</feature>
<dbReference type="PROSITE" id="PS00141">
    <property type="entry name" value="ASP_PROTEASE"/>
    <property type="match status" value="1"/>
</dbReference>
<sequence length="395" mass="41975">MPSFSTLASIILFATLTHALFQSPVTKVKLAGSHLKRFPHADRAPARLTRSNLDLATNLNYVTYVTSVGIGQPVSYYNLILDTGSSNTIFGVNKKYVHTKTTIPTGQQISDTFGSSSFKGLEYLDQVTLAPQLVITNQSIAGATSSSGFEDSVQGILGLGPVDLTKGALPSAPDSIIPTVMDNAVSQGLIKHKVFGISFAPSTKEDDTNGAITFGGVDPSAYTGRITYVPITTTPPSSAFWGIDVTRVRYGDDTVIARSIVGIVDSGTTQILLSDDIFSAYKKAIPGVQYDSKAGLLEIPESSISKMRPLTFDIGGGHFTLDVGAQLIPAVENSAWGGDPSKRYGVVGLLSDAVSGDGVDFILGMAFMERFYTVFDADNKRVGFAYTKYTSSATD</sequence>
<dbReference type="PANTHER" id="PTHR47966">
    <property type="entry name" value="BETA-SITE APP-CLEAVING ENZYME, ISOFORM A-RELATED"/>
    <property type="match status" value="1"/>
</dbReference>
<evidence type="ECO:0000313" key="6">
    <source>
        <dbReference type="EMBL" id="KIM54436.1"/>
    </source>
</evidence>
<dbReference type="SUPFAM" id="SSF50630">
    <property type="entry name" value="Acid proteases"/>
    <property type="match status" value="1"/>
</dbReference>
<keyword evidence="4" id="KW-0732">Signal</keyword>
<dbReference type="InterPro" id="IPR033121">
    <property type="entry name" value="PEPTIDASE_A1"/>
</dbReference>
<dbReference type="GO" id="GO:0006508">
    <property type="term" value="P:proteolysis"/>
    <property type="evidence" value="ECO:0007669"/>
    <property type="project" value="UniProtKB-KW"/>
</dbReference>
<gene>
    <name evidence="6" type="ORF">SCLCIDRAFT_380254</name>
</gene>
<dbReference type="InParanoid" id="A0A0C3DEB9"/>
<dbReference type="InterPro" id="IPR021109">
    <property type="entry name" value="Peptidase_aspartic_dom_sf"/>
</dbReference>
<dbReference type="InterPro" id="IPR001461">
    <property type="entry name" value="Aspartic_peptidase_A1"/>
</dbReference>
<dbReference type="PRINTS" id="PR00792">
    <property type="entry name" value="PEPSIN"/>
</dbReference>
<feature type="signal peptide" evidence="4">
    <location>
        <begin position="1"/>
        <end position="19"/>
    </location>
</feature>
<comment type="similarity">
    <text evidence="1 3">Belongs to the peptidase A1 family.</text>
</comment>
<keyword evidence="7" id="KW-1185">Reference proteome</keyword>
<dbReference type="AlphaFoldDB" id="A0A0C3DEB9"/>
<evidence type="ECO:0000256" key="4">
    <source>
        <dbReference type="SAM" id="SignalP"/>
    </source>
</evidence>
<keyword evidence="3" id="KW-0378">Hydrolase</keyword>
<dbReference type="InterPro" id="IPR001969">
    <property type="entry name" value="Aspartic_peptidase_AS"/>
</dbReference>
<dbReference type="CDD" id="cd05471">
    <property type="entry name" value="pepsin_like"/>
    <property type="match status" value="1"/>
</dbReference>
<dbReference type="STRING" id="1036808.A0A0C3DEB9"/>
<keyword evidence="2 3" id="KW-0064">Aspartyl protease</keyword>
<dbReference type="HOGENOM" id="CLU_038846_0_0_1"/>
<dbReference type="Pfam" id="PF00026">
    <property type="entry name" value="Asp"/>
    <property type="match status" value="1"/>
</dbReference>
<reference evidence="7" key="2">
    <citation type="submission" date="2015-01" db="EMBL/GenBank/DDBJ databases">
        <title>Evolutionary Origins and Diversification of the Mycorrhizal Mutualists.</title>
        <authorList>
            <consortium name="DOE Joint Genome Institute"/>
            <consortium name="Mycorrhizal Genomics Consortium"/>
            <person name="Kohler A."/>
            <person name="Kuo A."/>
            <person name="Nagy L.G."/>
            <person name="Floudas D."/>
            <person name="Copeland A."/>
            <person name="Barry K.W."/>
            <person name="Cichocki N."/>
            <person name="Veneault-Fourrey C."/>
            <person name="LaButti K."/>
            <person name="Lindquist E.A."/>
            <person name="Lipzen A."/>
            <person name="Lundell T."/>
            <person name="Morin E."/>
            <person name="Murat C."/>
            <person name="Riley R."/>
            <person name="Ohm R."/>
            <person name="Sun H."/>
            <person name="Tunlid A."/>
            <person name="Henrissat B."/>
            <person name="Grigoriev I.V."/>
            <person name="Hibbett D.S."/>
            <person name="Martin F."/>
        </authorList>
    </citation>
    <scope>NUCLEOTIDE SEQUENCE [LARGE SCALE GENOMIC DNA]</scope>
    <source>
        <strain evidence="7">Foug A</strain>
    </source>
</reference>
<dbReference type="GO" id="GO:0004190">
    <property type="term" value="F:aspartic-type endopeptidase activity"/>
    <property type="evidence" value="ECO:0007669"/>
    <property type="project" value="UniProtKB-KW"/>
</dbReference>
<proteinExistence type="inferred from homology"/>